<reference evidence="3" key="1">
    <citation type="journal article" date="2015" name="PLoS Genet.">
        <title>Genome Sequence and Transcriptome Analyses of Chrysochromulina tobin: Metabolic Tools for Enhanced Algal Fitness in the Prominent Order Prymnesiales (Haptophyceae).</title>
        <authorList>
            <person name="Hovde B.T."/>
            <person name="Deodato C.R."/>
            <person name="Hunsperger H.M."/>
            <person name="Ryken S.A."/>
            <person name="Yost W."/>
            <person name="Jha R.K."/>
            <person name="Patterson J."/>
            <person name="Monnat R.J. Jr."/>
            <person name="Barlow S.B."/>
            <person name="Starkenburg S.R."/>
            <person name="Cattolico R.A."/>
        </authorList>
    </citation>
    <scope>NUCLEOTIDE SEQUENCE</scope>
    <source>
        <strain evidence="3">CCMP291</strain>
    </source>
</reference>
<accession>A0A0M0LIU3</accession>
<dbReference type="Proteomes" id="UP000037460">
    <property type="component" value="Unassembled WGS sequence"/>
</dbReference>
<comment type="caution">
    <text evidence="2">The sequence shown here is derived from an EMBL/GenBank/DDBJ whole genome shotgun (WGS) entry which is preliminary data.</text>
</comment>
<protein>
    <submittedName>
        <fullName evidence="2">Uncharacterized protein</fullName>
    </submittedName>
</protein>
<feature type="region of interest" description="Disordered" evidence="1">
    <location>
        <begin position="108"/>
        <end position="142"/>
    </location>
</feature>
<dbReference type="EMBL" id="JWZX01000530">
    <property type="protein sequence ID" value="KOO50954.1"/>
    <property type="molecule type" value="Genomic_DNA"/>
</dbReference>
<feature type="non-terminal residue" evidence="2">
    <location>
        <position position="142"/>
    </location>
</feature>
<evidence type="ECO:0000313" key="3">
    <source>
        <dbReference type="Proteomes" id="UP000037460"/>
    </source>
</evidence>
<name>A0A0M0LIU3_9EUKA</name>
<organism evidence="2 3">
    <name type="scientific">Chrysochromulina tobinii</name>
    <dbReference type="NCBI Taxonomy" id="1460289"/>
    <lineage>
        <taxon>Eukaryota</taxon>
        <taxon>Haptista</taxon>
        <taxon>Haptophyta</taxon>
        <taxon>Prymnesiophyceae</taxon>
        <taxon>Prymnesiales</taxon>
        <taxon>Chrysochromulinaceae</taxon>
        <taxon>Chrysochromulina</taxon>
    </lineage>
</organism>
<proteinExistence type="predicted"/>
<keyword evidence="3" id="KW-1185">Reference proteome</keyword>
<feature type="compositionally biased region" description="Acidic residues" evidence="1">
    <location>
        <begin position="108"/>
        <end position="130"/>
    </location>
</feature>
<gene>
    <name evidence="2" type="ORF">Ctob_015675</name>
</gene>
<dbReference type="AlphaFoldDB" id="A0A0M0LIU3"/>
<sequence length="142" mass="15391">MHLHDLLRLGGLANLTESMARAVLYALPLKFEVDLSKFDAMAMAMADDGGGAGSQPLDTALVAGGGMGLNQEQRSFVAQHASKEEWLVSLWREFGRLRQTAGFAGDRELDELAESAAEEEPFEPLDDEDELVRPDLESSGAI</sequence>
<evidence type="ECO:0000313" key="2">
    <source>
        <dbReference type="EMBL" id="KOO50954.1"/>
    </source>
</evidence>
<evidence type="ECO:0000256" key="1">
    <source>
        <dbReference type="SAM" id="MobiDB-lite"/>
    </source>
</evidence>